<dbReference type="OrthoDB" id="5326346at2759"/>
<dbReference type="GeneID" id="41989892"/>
<evidence type="ECO:0000313" key="2">
    <source>
        <dbReference type="Proteomes" id="UP000253153"/>
    </source>
</evidence>
<comment type="caution">
    <text evidence="1">The sequence shown here is derived from an EMBL/GenBank/DDBJ whole genome shotgun (WGS) entry which is preliminary data.</text>
</comment>
<dbReference type="Proteomes" id="UP000253153">
    <property type="component" value="Unassembled WGS sequence"/>
</dbReference>
<keyword evidence="2" id="KW-1185">Reference proteome</keyword>
<gene>
    <name evidence="1" type="ORF">FIESC28_00445</name>
</gene>
<proteinExistence type="predicted"/>
<dbReference type="EMBL" id="QKXC01000010">
    <property type="protein sequence ID" value="RBR26744.1"/>
    <property type="molecule type" value="Genomic_DNA"/>
</dbReference>
<name>A0A366SBP1_9HYPO</name>
<evidence type="ECO:0000313" key="1">
    <source>
        <dbReference type="EMBL" id="RBR26744.1"/>
    </source>
</evidence>
<organism evidence="1 2">
    <name type="scientific">Fusarium coffeatum</name>
    <dbReference type="NCBI Taxonomy" id="231269"/>
    <lineage>
        <taxon>Eukaryota</taxon>
        <taxon>Fungi</taxon>
        <taxon>Dikarya</taxon>
        <taxon>Ascomycota</taxon>
        <taxon>Pezizomycotina</taxon>
        <taxon>Sordariomycetes</taxon>
        <taxon>Hypocreomycetidae</taxon>
        <taxon>Hypocreales</taxon>
        <taxon>Nectriaceae</taxon>
        <taxon>Fusarium</taxon>
        <taxon>Fusarium incarnatum-equiseti species complex</taxon>
    </lineage>
</organism>
<evidence type="ECO:0008006" key="3">
    <source>
        <dbReference type="Google" id="ProtNLM"/>
    </source>
</evidence>
<dbReference type="RefSeq" id="XP_031021335.1">
    <property type="nucleotide sequence ID" value="XM_031154596.1"/>
</dbReference>
<reference evidence="1 2" key="1">
    <citation type="submission" date="2018-06" db="EMBL/GenBank/DDBJ databases">
        <title>Fusarium incarnatum-equiseti species complex species 28.</title>
        <authorList>
            <person name="Gardiner D.M."/>
        </authorList>
    </citation>
    <scope>NUCLEOTIDE SEQUENCE [LARGE SCALE GENOMIC DNA]</scope>
    <source>
        <strain evidence="1 2">FIESC_28</strain>
    </source>
</reference>
<accession>A0A366SBP1</accession>
<dbReference type="AlphaFoldDB" id="A0A366SBP1"/>
<protein>
    <recommendedName>
        <fullName evidence="3">BTB domain-containing protein</fullName>
    </recommendedName>
</protein>
<sequence length="376" mass="41875">MPSVLHEVDPDGGLIAVLKEPNTQRVIPDIYLPPPKGSENPDFVLDSTEVLTNFDCSGYPSKEDQDDGSPLEIRYRVSSRHLMLASVTFKKMLSGPWKEASPGDQEPSSSEVSHSPCIHIREVSAIGWHADALLTVFKIIHSQCSEVPCAVSLKYLTNVALIANYYQCAGALSLAVQLWIKQGYGFKWFKESGLPYGTKLIMWLFIAWVFSQSPLPGNAAHQGLLFEASRSVTHESYGLSYIETYDLPISEILAPLEKKRLNGLRSLTSALSNMNGKVKRNELGCDNHRCTAMVIGSLELNLEEHPELTVEDGNYDGLSIKDVINAVQDEFGPSEDEMQDGMHLCTPKSLMKHIIKDVQREIRFSPDWPVRKGIML</sequence>